<feature type="repeat" description="PPR" evidence="2">
    <location>
        <begin position="434"/>
        <end position="468"/>
    </location>
</feature>
<dbReference type="GO" id="GO:0003729">
    <property type="term" value="F:mRNA binding"/>
    <property type="evidence" value="ECO:0007669"/>
    <property type="project" value="UniProtKB-ARBA"/>
</dbReference>
<dbReference type="PROSITE" id="PS51375">
    <property type="entry name" value="PPR"/>
    <property type="match status" value="5"/>
</dbReference>
<keyword evidence="4" id="KW-1185">Reference proteome</keyword>
<protein>
    <submittedName>
        <fullName evidence="3">Uncharacterized protein</fullName>
    </submittedName>
</protein>
<dbReference type="GO" id="GO:0009451">
    <property type="term" value="P:RNA modification"/>
    <property type="evidence" value="ECO:0007669"/>
    <property type="project" value="InterPro"/>
</dbReference>
<feature type="repeat" description="PPR" evidence="2">
    <location>
        <begin position="469"/>
        <end position="503"/>
    </location>
</feature>
<dbReference type="FunFam" id="1.25.40.10:FF:000073">
    <property type="entry name" value="Pentatricopeptide repeat-containing protein chloroplastic"/>
    <property type="match status" value="1"/>
</dbReference>
<dbReference type="OrthoDB" id="1871818at2759"/>
<evidence type="ECO:0000313" key="4">
    <source>
        <dbReference type="Proteomes" id="UP000428333"/>
    </source>
</evidence>
<dbReference type="Pfam" id="PF01535">
    <property type="entry name" value="PPR"/>
    <property type="match status" value="3"/>
</dbReference>
<dbReference type="InterPro" id="IPR002885">
    <property type="entry name" value="PPR_rpt"/>
</dbReference>
<dbReference type="SUPFAM" id="SSF48452">
    <property type="entry name" value="TPR-like"/>
    <property type="match status" value="1"/>
</dbReference>
<dbReference type="FunFam" id="1.25.40.10:FF:000344">
    <property type="entry name" value="Pentatricopeptide repeat-containing protein"/>
    <property type="match status" value="1"/>
</dbReference>
<reference evidence="3 4" key="1">
    <citation type="journal article" date="2019" name="Genome Biol. Evol.">
        <title>The Rhododendron genome and chromosomal organization provide insight into shared whole-genome duplications across the heath family (Ericaceae).</title>
        <authorList>
            <person name="Soza V.L."/>
            <person name="Lindsley D."/>
            <person name="Waalkes A."/>
            <person name="Ramage E."/>
            <person name="Patwardhan R.P."/>
            <person name="Burton J.N."/>
            <person name="Adey A."/>
            <person name="Kumar A."/>
            <person name="Qiu R."/>
            <person name="Shendure J."/>
            <person name="Hall B."/>
        </authorList>
    </citation>
    <scope>NUCLEOTIDE SEQUENCE [LARGE SCALE GENOMIC DNA]</scope>
    <source>
        <strain evidence="3">RSF 1966-606</strain>
    </source>
</reference>
<dbReference type="Pfam" id="PF20431">
    <property type="entry name" value="E_motif"/>
    <property type="match status" value="1"/>
</dbReference>
<accession>A0A6A4LXN2</accession>
<dbReference type="Pfam" id="PF13041">
    <property type="entry name" value="PPR_2"/>
    <property type="match status" value="2"/>
</dbReference>
<gene>
    <name evidence="3" type="ORF">C3L33_05240</name>
</gene>
<comment type="caution">
    <text evidence="3">The sequence shown here is derived from an EMBL/GenBank/DDBJ whole genome shotgun (WGS) entry which is preliminary data.</text>
</comment>
<dbReference type="FunFam" id="1.25.40.10:FF:000090">
    <property type="entry name" value="Pentatricopeptide repeat-containing protein, chloroplastic"/>
    <property type="match status" value="1"/>
</dbReference>
<organism evidence="3 4">
    <name type="scientific">Rhododendron williamsianum</name>
    <dbReference type="NCBI Taxonomy" id="262921"/>
    <lineage>
        <taxon>Eukaryota</taxon>
        <taxon>Viridiplantae</taxon>
        <taxon>Streptophyta</taxon>
        <taxon>Embryophyta</taxon>
        <taxon>Tracheophyta</taxon>
        <taxon>Spermatophyta</taxon>
        <taxon>Magnoliopsida</taxon>
        <taxon>eudicotyledons</taxon>
        <taxon>Gunneridae</taxon>
        <taxon>Pentapetalae</taxon>
        <taxon>asterids</taxon>
        <taxon>Ericales</taxon>
        <taxon>Ericaceae</taxon>
        <taxon>Ericoideae</taxon>
        <taxon>Rhodoreae</taxon>
        <taxon>Rhododendron</taxon>
    </lineage>
</organism>
<feature type="repeat" description="PPR" evidence="2">
    <location>
        <begin position="230"/>
        <end position="264"/>
    </location>
</feature>
<feature type="repeat" description="PPR" evidence="2">
    <location>
        <begin position="332"/>
        <end position="367"/>
    </location>
</feature>
<name>A0A6A4LXN2_9ERIC</name>
<dbReference type="AlphaFoldDB" id="A0A6A4LXN2"/>
<dbReference type="InterPro" id="IPR046960">
    <property type="entry name" value="PPR_At4g14850-like_plant"/>
</dbReference>
<keyword evidence="1" id="KW-0677">Repeat</keyword>
<dbReference type="PANTHER" id="PTHR47926:SF347">
    <property type="entry name" value="PENTATRICOPEPTIDE REPEAT-CONTAINING PROTEIN"/>
    <property type="match status" value="1"/>
</dbReference>
<dbReference type="InterPro" id="IPR046848">
    <property type="entry name" value="E_motif"/>
</dbReference>
<sequence length="668" mass="74355">MQHHHRHLIRRFTSIIVPQPPSPLLELNNTVKDLVSKGLYNGALHLYKEQLHPSPLSLTASILPSIIKASAYAQNKHVGLQLHCIVLKSGVDAKPVLSNSLISMYAKFSDVECARKLFDDMPVRDEITWSSMVNGFIRNGYFVESLEMFKEMYARGFVAKPELIASVVSTCVKTGDFGLGREIHGLVVVNGLMEEESVFLSTALVDLYLRCQCHDSLMAFRVFERMGERNEVSWTAMISGCVANQNYDFALDCFRAMQGEGIKPNRVTLVAMLPLCTELGCIGYGKEIHGYAFRHGFDSDICISSALMHMYCNCGGSLHSIKLIFERSTTKDVVMWSSIISCFAQSEASAEEAMKHFHQMQIEGFQPNYVTILAVISACTTLRSLSHGRGVHGGIVKSGLVFDLFIGNSLLNMYAKCGRLTDSSNVFEEMSVRDNFSWSTIIGAYGLHGYGEEALQLFHEMQERGEEPDSITFLAVLSACNHCGLVEEGKKLFDKAVRDHKTPPSIEHYACHIDLLGRAGKVEDACDVVSLMPMNPSMKIWSSLVSACKLHGRLEVAEALAHRLVKLEPENAANHTLLSMVYAESSNWLGVEQVRKYMDAKGLRKSYGWICLPVEEKLGPLSPHLLDTSFIAKKVGFTYVICLAWTSLEVLYSISKQNLPVLSFHLPP</sequence>
<evidence type="ECO:0000256" key="1">
    <source>
        <dbReference type="ARBA" id="ARBA00022737"/>
    </source>
</evidence>
<evidence type="ECO:0000313" key="3">
    <source>
        <dbReference type="EMBL" id="KAE9462845.1"/>
    </source>
</evidence>
<feature type="non-terminal residue" evidence="3">
    <location>
        <position position="1"/>
    </location>
</feature>
<dbReference type="Gene3D" id="1.25.40.10">
    <property type="entry name" value="Tetratricopeptide repeat domain"/>
    <property type="match status" value="5"/>
</dbReference>
<dbReference type="NCBIfam" id="TIGR00756">
    <property type="entry name" value="PPR"/>
    <property type="match status" value="3"/>
</dbReference>
<dbReference type="PANTHER" id="PTHR47926">
    <property type="entry name" value="PENTATRICOPEPTIDE REPEAT-CONTAINING PROTEIN"/>
    <property type="match status" value="1"/>
</dbReference>
<proteinExistence type="predicted"/>
<dbReference type="InterPro" id="IPR011990">
    <property type="entry name" value="TPR-like_helical_dom_sf"/>
</dbReference>
<dbReference type="Proteomes" id="UP000428333">
    <property type="component" value="Linkage Group LG03"/>
</dbReference>
<feature type="repeat" description="PPR" evidence="2">
    <location>
        <begin position="125"/>
        <end position="159"/>
    </location>
</feature>
<dbReference type="EMBL" id="QEFC01000657">
    <property type="protein sequence ID" value="KAE9462845.1"/>
    <property type="molecule type" value="Genomic_DNA"/>
</dbReference>
<evidence type="ECO:0000256" key="2">
    <source>
        <dbReference type="PROSITE-ProRule" id="PRU00708"/>
    </source>
</evidence>